<name>A0A174JAB5_9BACE</name>
<gene>
    <name evidence="1" type="ORF">ERS852397_03202</name>
</gene>
<dbReference type="Proteomes" id="UP000095517">
    <property type="component" value="Unassembled WGS sequence"/>
</dbReference>
<sequence length="62" mass="7435">MSNLLEEIKEVRDNLEKLERQYVRETEPCHNTKCSLYRETSSLNCCWTTLVEDCKDYSSRED</sequence>
<reference evidence="1 2" key="1">
    <citation type="submission" date="2015-09" db="EMBL/GenBank/DDBJ databases">
        <authorList>
            <consortium name="Pathogen Informatics"/>
        </authorList>
    </citation>
    <scope>NUCLEOTIDE SEQUENCE [LARGE SCALE GENOMIC DNA]</scope>
    <source>
        <strain evidence="1 2">2789STDY5608840</strain>
    </source>
</reference>
<dbReference type="AlphaFoldDB" id="A0A174JAB5"/>
<protein>
    <submittedName>
        <fullName evidence="1">Uncharacterized protein</fullName>
    </submittedName>
</protein>
<evidence type="ECO:0000313" key="2">
    <source>
        <dbReference type="Proteomes" id="UP000095517"/>
    </source>
</evidence>
<accession>A0A174JAB5</accession>
<dbReference type="EMBL" id="CYZH01000022">
    <property type="protein sequence ID" value="CUO96563.1"/>
    <property type="molecule type" value="Genomic_DNA"/>
</dbReference>
<dbReference type="STRING" id="338188.ERS852397_03202"/>
<evidence type="ECO:0000313" key="1">
    <source>
        <dbReference type="EMBL" id="CUO96563.1"/>
    </source>
</evidence>
<organism evidence="1 2">
    <name type="scientific">Bacteroides finegoldii</name>
    <dbReference type="NCBI Taxonomy" id="338188"/>
    <lineage>
        <taxon>Bacteria</taxon>
        <taxon>Pseudomonadati</taxon>
        <taxon>Bacteroidota</taxon>
        <taxon>Bacteroidia</taxon>
        <taxon>Bacteroidales</taxon>
        <taxon>Bacteroidaceae</taxon>
        <taxon>Bacteroides</taxon>
    </lineage>
</organism>
<proteinExistence type="predicted"/>